<feature type="transmembrane region" description="Helical" evidence="2">
    <location>
        <begin position="89"/>
        <end position="114"/>
    </location>
</feature>
<dbReference type="AlphaFoldDB" id="A0ABC8CHN1"/>
<feature type="transmembrane region" description="Helical" evidence="2">
    <location>
        <begin position="35"/>
        <end position="55"/>
    </location>
</feature>
<feature type="region of interest" description="Disordered" evidence="1">
    <location>
        <begin position="163"/>
        <end position="215"/>
    </location>
</feature>
<protein>
    <submittedName>
        <fullName evidence="3">Exclusion protein FxsA</fullName>
    </submittedName>
</protein>
<proteinExistence type="predicted"/>
<sequence length="215" mass="23354">MPRMGRVEAMPFVLFIAYTLLETLAFWAVAKWIGILWALVALFVTMFFGMSIAGIEIRRIMSRQIVRGQDGIYYMDGHQAGKTAGNVGLTLAGGMLLSMPGFVSTLIGALLIFAPTRSLARTILAASMVRKIEHMGTRIFEASPMAQHHDSYGSFGNAADYGSTTGYPGGAQGSRQEPEVLDEEEIRQWTENLDPDDFTSGSSDDSGNDAGDSKK</sequence>
<name>A0ABC8CHN1_CORST</name>
<dbReference type="PANTHER" id="PTHR35335">
    <property type="entry name" value="UPF0716 PROTEIN FXSA"/>
    <property type="match status" value="1"/>
</dbReference>
<gene>
    <name evidence="3" type="ORF">A9D01_02815</name>
</gene>
<dbReference type="InterPro" id="IPR007313">
    <property type="entry name" value="FxsA"/>
</dbReference>
<evidence type="ECO:0000313" key="4">
    <source>
        <dbReference type="Proteomes" id="UP000231994"/>
    </source>
</evidence>
<organism evidence="3 4">
    <name type="scientific">Corynebacterium striatum</name>
    <dbReference type="NCBI Taxonomy" id="43770"/>
    <lineage>
        <taxon>Bacteria</taxon>
        <taxon>Bacillati</taxon>
        <taxon>Actinomycetota</taxon>
        <taxon>Actinomycetes</taxon>
        <taxon>Mycobacteriales</taxon>
        <taxon>Corynebacteriaceae</taxon>
        <taxon>Corynebacterium</taxon>
    </lineage>
</organism>
<evidence type="ECO:0000256" key="1">
    <source>
        <dbReference type="SAM" id="MobiDB-lite"/>
    </source>
</evidence>
<keyword evidence="2" id="KW-0812">Transmembrane</keyword>
<reference evidence="3 4" key="1">
    <citation type="submission" date="2017-11" db="EMBL/GenBank/DDBJ databases">
        <title>Whole genome sequencing of cultured pathogen.</title>
        <authorList>
            <person name="Hoffmann M."/>
            <person name="Sanchez M."/>
            <person name="Timme R."/>
            <person name="Nudel K."/>
            <person name="Bry L."/>
        </authorList>
    </citation>
    <scope>NUCLEOTIDE SEQUENCE [LARGE SCALE GENOMIC DNA]</scope>
    <source>
        <strain evidence="3 4">216</strain>
    </source>
</reference>
<dbReference type="EMBL" id="CP024932">
    <property type="protein sequence ID" value="ATZ07860.1"/>
    <property type="molecule type" value="Genomic_DNA"/>
</dbReference>
<dbReference type="Proteomes" id="UP000231994">
    <property type="component" value="Chromosome"/>
</dbReference>
<feature type="transmembrane region" description="Helical" evidence="2">
    <location>
        <begin position="12"/>
        <end position="29"/>
    </location>
</feature>
<keyword evidence="2" id="KW-1133">Transmembrane helix</keyword>
<keyword evidence="2" id="KW-0472">Membrane</keyword>
<evidence type="ECO:0000256" key="2">
    <source>
        <dbReference type="SAM" id="Phobius"/>
    </source>
</evidence>
<evidence type="ECO:0000313" key="3">
    <source>
        <dbReference type="EMBL" id="ATZ07860.1"/>
    </source>
</evidence>
<dbReference type="NCBIfam" id="NF008528">
    <property type="entry name" value="PRK11463.1-2"/>
    <property type="match status" value="1"/>
</dbReference>
<dbReference type="Pfam" id="PF04186">
    <property type="entry name" value="FxsA"/>
    <property type="match status" value="1"/>
</dbReference>
<dbReference type="PANTHER" id="PTHR35335:SF1">
    <property type="entry name" value="UPF0716 PROTEIN FXSA"/>
    <property type="match status" value="1"/>
</dbReference>
<accession>A0ABC8CHN1</accession>
<feature type="compositionally biased region" description="Low complexity" evidence="1">
    <location>
        <begin position="198"/>
        <end position="215"/>
    </location>
</feature>